<reference evidence="2" key="1">
    <citation type="journal article" date="2015" name="Nature">
        <title>Complex archaea that bridge the gap between prokaryotes and eukaryotes.</title>
        <authorList>
            <person name="Spang A."/>
            <person name="Saw J.H."/>
            <person name="Jorgensen S.L."/>
            <person name="Zaremba-Niedzwiedzka K."/>
            <person name="Martijn J."/>
            <person name="Lind A.E."/>
            <person name="van Eijk R."/>
            <person name="Schleper C."/>
            <person name="Guy L."/>
            <person name="Ettema T.J."/>
        </authorList>
    </citation>
    <scope>NUCLEOTIDE SEQUENCE</scope>
</reference>
<dbReference type="AlphaFoldDB" id="A0A0F9I9U9"/>
<feature type="transmembrane region" description="Helical" evidence="1">
    <location>
        <begin position="7"/>
        <end position="27"/>
    </location>
</feature>
<evidence type="ECO:0000256" key="1">
    <source>
        <dbReference type="SAM" id="Phobius"/>
    </source>
</evidence>
<dbReference type="EMBL" id="LAZR01012935">
    <property type="protein sequence ID" value="KKM24386.1"/>
    <property type="molecule type" value="Genomic_DNA"/>
</dbReference>
<protein>
    <submittedName>
        <fullName evidence="2">Uncharacterized protein</fullName>
    </submittedName>
</protein>
<feature type="transmembrane region" description="Helical" evidence="1">
    <location>
        <begin position="39"/>
        <end position="57"/>
    </location>
</feature>
<keyword evidence="1" id="KW-0472">Membrane</keyword>
<comment type="caution">
    <text evidence="2">The sequence shown here is derived from an EMBL/GenBank/DDBJ whole genome shotgun (WGS) entry which is preliminary data.</text>
</comment>
<name>A0A0F9I9U9_9ZZZZ</name>
<sequence length="59" mass="6959">MEFDAKGLIGSAISLIFVGIMWFTPMWRNSSFFSWEKRLFMSVAIIIVGYFMTIRMLDR</sequence>
<keyword evidence="1" id="KW-0812">Transmembrane</keyword>
<evidence type="ECO:0000313" key="2">
    <source>
        <dbReference type="EMBL" id="KKM24386.1"/>
    </source>
</evidence>
<organism evidence="2">
    <name type="scientific">marine sediment metagenome</name>
    <dbReference type="NCBI Taxonomy" id="412755"/>
    <lineage>
        <taxon>unclassified sequences</taxon>
        <taxon>metagenomes</taxon>
        <taxon>ecological metagenomes</taxon>
    </lineage>
</organism>
<gene>
    <name evidence="2" type="ORF">LCGC14_1605600</name>
</gene>
<keyword evidence="1" id="KW-1133">Transmembrane helix</keyword>
<proteinExistence type="predicted"/>
<accession>A0A0F9I9U9</accession>